<dbReference type="Proteomes" id="UP000033966">
    <property type="component" value="Unassembled WGS sequence"/>
</dbReference>
<protein>
    <submittedName>
        <fullName evidence="3">ATP synthase epsilon chain</fullName>
    </submittedName>
</protein>
<comment type="caution">
    <text evidence="3">The sequence shown here is derived from an EMBL/GenBank/DDBJ whole genome shotgun (WGS) entry which is preliminary data.</text>
</comment>
<feature type="domain" description="ATP synthase F1 complex delta/epsilon subunit N-terminal" evidence="2">
    <location>
        <begin position="3"/>
        <end position="77"/>
    </location>
</feature>
<evidence type="ECO:0000313" key="3">
    <source>
        <dbReference type="EMBL" id="KKT92289.1"/>
    </source>
</evidence>
<evidence type="ECO:0000256" key="1">
    <source>
        <dbReference type="ARBA" id="ARBA00023196"/>
    </source>
</evidence>
<dbReference type="EMBL" id="LCKF01000003">
    <property type="protein sequence ID" value="KKT92289.1"/>
    <property type="molecule type" value="Genomic_DNA"/>
</dbReference>
<dbReference type="Pfam" id="PF02823">
    <property type="entry name" value="ATP-synt_DE_N"/>
    <property type="match status" value="1"/>
</dbReference>
<keyword evidence="1" id="KW-0066">ATP synthesis</keyword>
<proteinExistence type="predicted"/>
<dbReference type="SUPFAM" id="SSF51344">
    <property type="entry name" value="Epsilon subunit of F1F0-ATP synthase N-terminal domain"/>
    <property type="match status" value="1"/>
</dbReference>
<keyword evidence="1" id="KW-0139">CF(1)</keyword>
<dbReference type="InterPro" id="IPR020546">
    <property type="entry name" value="ATP_synth_F1_dsu/esu_N"/>
</dbReference>
<dbReference type="AlphaFoldDB" id="A0A0G1P7D5"/>
<dbReference type="Gene3D" id="2.60.15.10">
    <property type="entry name" value="F0F1 ATP synthase delta/epsilon subunit, N-terminal"/>
    <property type="match status" value="1"/>
</dbReference>
<evidence type="ECO:0000313" key="4">
    <source>
        <dbReference type="Proteomes" id="UP000033966"/>
    </source>
</evidence>
<dbReference type="GO" id="GO:0015986">
    <property type="term" value="P:proton motive force-driven ATP synthesis"/>
    <property type="evidence" value="ECO:0007669"/>
    <property type="project" value="InterPro"/>
</dbReference>
<name>A0A0G1P7D5_9BACT</name>
<accession>A0A0G1P7D5</accession>
<evidence type="ECO:0000259" key="2">
    <source>
        <dbReference type="Pfam" id="PF02823"/>
    </source>
</evidence>
<organism evidence="3 4">
    <name type="scientific">Candidatus Jorgensenbacteria bacterium GW2011_GWA2_45_13</name>
    <dbReference type="NCBI Taxonomy" id="1618662"/>
    <lineage>
        <taxon>Bacteria</taxon>
        <taxon>Candidatus Joergenseniibacteriota</taxon>
    </lineage>
</organism>
<reference evidence="3 4" key="1">
    <citation type="journal article" date="2015" name="Nature">
        <title>rRNA introns, odd ribosomes, and small enigmatic genomes across a large radiation of phyla.</title>
        <authorList>
            <person name="Brown C.T."/>
            <person name="Hug L.A."/>
            <person name="Thomas B.C."/>
            <person name="Sharon I."/>
            <person name="Castelle C.J."/>
            <person name="Singh A."/>
            <person name="Wilkins M.J."/>
            <person name="Williams K.H."/>
            <person name="Banfield J.F."/>
        </authorList>
    </citation>
    <scope>NUCLEOTIDE SEQUENCE [LARGE SCALE GENOMIC DNA]</scope>
</reference>
<sequence length="79" mass="8700">MLVNVYTLKKPTFKAEAQSVNLKTAVGELTILRGHRPYLTFLREGPVKILNKNGKVSILEASNGILEVLPGNRVNILLS</sequence>
<dbReference type="GO" id="GO:0045259">
    <property type="term" value="C:proton-transporting ATP synthase complex"/>
    <property type="evidence" value="ECO:0007669"/>
    <property type="project" value="UniProtKB-KW"/>
</dbReference>
<gene>
    <name evidence="3" type="ORF">UW92_C0003G0006</name>
</gene>
<dbReference type="InterPro" id="IPR036771">
    <property type="entry name" value="ATPsynth_dsu/esu_N"/>
</dbReference>